<dbReference type="STRING" id="51031.W2TG98"/>
<proteinExistence type="predicted"/>
<organism evidence="1 2">
    <name type="scientific">Necator americanus</name>
    <name type="common">Human hookworm</name>
    <dbReference type="NCBI Taxonomy" id="51031"/>
    <lineage>
        <taxon>Eukaryota</taxon>
        <taxon>Metazoa</taxon>
        <taxon>Ecdysozoa</taxon>
        <taxon>Nematoda</taxon>
        <taxon>Chromadorea</taxon>
        <taxon>Rhabditida</taxon>
        <taxon>Rhabditina</taxon>
        <taxon>Rhabditomorpha</taxon>
        <taxon>Strongyloidea</taxon>
        <taxon>Ancylostomatidae</taxon>
        <taxon>Bunostominae</taxon>
        <taxon>Necator</taxon>
    </lineage>
</organism>
<gene>
    <name evidence="1" type="ORF">NECAME_08915</name>
</gene>
<dbReference type="Proteomes" id="UP000053676">
    <property type="component" value="Unassembled WGS sequence"/>
</dbReference>
<dbReference type="InterPro" id="IPR032675">
    <property type="entry name" value="LRR_dom_sf"/>
</dbReference>
<protein>
    <submittedName>
        <fullName evidence="1">Uncharacterized protein</fullName>
    </submittedName>
</protein>
<dbReference type="EMBL" id="KI658935">
    <property type="protein sequence ID" value="ETN80838.1"/>
    <property type="molecule type" value="Genomic_DNA"/>
</dbReference>
<dbReference type="AlphaFoldDB" id="W2TG98"/>
<accession>W2TG98</accession>
<evidence type="ECO:0000313" key="2">
    <source>
        <dbReference type="Proteomes" id="UP000053676"/>
    </source>
</evidence>
<reference evidence="2" key="1">
    <citation type="journal article" date="2014" name="Nat. Genet.">
        <title>Genome of the human hookworm Necator americanus.</title>
        <authorList>
            <person name="Tang Y.T."/>
            <person name="Gao X."/>
            <person name="Rosa B.A."/>
            <person name="Abubucker S."/>
            <person name="Hallsworth-Pepin K."/>
            <person name="Martin J."/>
            <person name="Tyagi R."/>
            <person name="Heizer E."/>
            <person name="Zhang X."/>
            <person name="Bhonagiri-Palsikar V."/>
            <person name="Minx P."/>
            <person name="Warren W.C."/>
            <person name="Wang Q."/>
            <person name="Zhan B."/>
            <person name="Hotez P.J."/>
            <person name="Sternberg P.W."/>
            <person name="Dougall A."/>
            <person name="Gaze S.T."/>
            <person name="Mulvenna J."/>
            <person name="Sotillo J."/>
            <person name="Ranganathan S."/>
            <person name="Rabelo E.M."/>
            <person name="Wilson R.K."/>
            <person name="Felgner P.L."/>
            <person name="Bethony J."/>
            <person name="Hawdon J.M."/>
            <person name="Gasser R.B."/>
            <person name="Loukas A."/>
            <person name="Mitreva M."/>
        </authorList>
    </citation>
    <scope>NUCLEOTIDE SEQUENCE [LARGE SCALE GENOMIC DNA]</scope>
</reference>
<dbReference type="KEGG" id="nai:NECAME_08915"/>
<sequence length="271" mass="30783">MTRKDTGAVSIDLLAAHTQMRYVDHSFDNIRRYRRYRHFQHLQYDQRMMPERLLFLGPDLAAAHFLVHRGASNYKLPGRKIPGLHIEAIDASGTELMFEGFENLQNLKYLRMLRLADCPYVDDWTLGRIGGMMDGLEMLDLSGCHRISAKGRQFLIDGAKNVEVTEILTFGRDRCKGSFFLINIVNLGKAALLLEDVISGLKVLGVDYEHELQTLEADFRLLENPSVVEDAKGNMFAEDDNGRLFYIGGSVNERPVVCDNDAPIMTSTIRR</sequence>
<dbReference type="Gene3D" id="3.80.10.10">
    <property type="entry name" value="Ribonuclease Inhibitor"/>
    <property type="match status" value="1"/>
</dbReference>
<dbReference type="OrthoDB" id="1708588at2759"/>
<evidence type="ECO:0000313" key="1">
    <source>
        <dbReference type="EMBL" id="ETN80838.1"/>
    </source>
</evidence>
<keyword evidence="2" id="KW-1185">Reference proteome</keyword>
<name>W2TG98_NECAM</name>
<dbReference type="SUPFAM" id="SSF52047">
    <property type="entry name" value="RNI-like"/>
    <property type="match status" value="1"/>
</dbReference>
<dbReference type="OMA" id="VWCLDRI"/>